<feature type="domain" description="Tail sheath protein C-terminal" evidence="3">
    <location>
        <begin position="281"/>
        <end position="379"/>
    </location>
</feature>
<protein>
    <recommendedName>
        <fullName evidence="7">Phage tail sheath protein</fullName>
    </recommendedName>
</protein>
<dbReference type="PANTHER" id="PTHR35861">
    <property type="match status" value="1"/>
</dbReference>
<gene>
    <name evidence="5" type="ORF">SAMN04487958_1077</name>
</gene>
<dbReference type="Proteomes" id="UP000198505">
    <property type="component" value="Unassembled WGS sequence"/>
</dbReference>
<evidence type="ECO:0000256" key="1">
    <source>
        <dbReference type="ARBA" id="ARBA00008005"/>
    </source>
</evidence>
<reference evidence="6" key="1">
    <citation type="submission" date="2016-10" db="EMBL/GenBank/DDBJ databases">
        <authorList>
            <person name="Varghese N."/>
            <person name="Submissions S."/>
        </authorList>
    </citation>
    <scope>NUCLEOTIDE SEQUENCE [LARGE SCALE GENOMIC DNA]</scope>
    <source>
        <strain evidence="6">CGMCC 1.6495</strain>
    </source>
</reference>
<accession>A0A1H9UJN0</accession>
<dbReference type="EMBL" id="FOGS01000007">
    <property type="protein sequence ID" value="SES09233.1"/>
    <property type="molecule type" value="Genomic_DNA"/>
</dbReference>
<comment type="similarity">
    <text evidence="1">Belongs to the myoviridae tail sheath protein family.</text>
</comment>
<dbReference type="STRING" id="416874.SAMN04487958_1077"/>
<dbReference type="PANTHER" id="PTHR35861:SF1">
    <property type="entry name" value="PHAGE TAIL SHEATH PROTEIN"/>
    <property type="match status" value="1"/>
</dbReference>
<evidence type="ECO:0008006" key="7">
    <source>
        <dbReference type="Google" id="ProtNLM"/>
    </source>
</evidence>
<proteinExistence type="inferred from homology"/>
<dbReference type="InterPro" id="IPR052042">
    <property type="entry name" value="Tail_sheath_structural"/>
</dbReference>
<evidence type="ECO:0000259" key="2">
    <source>
        <dbReference type="Pfam" id="PF04984"/>
    </source>
</evidence>
<dbReference type="Pfam" id="PF22671">
    <property type="entry name" value="Gp18_domIII_N"/>
    <property type="match status" value="1"/>
</dbReference>
<dbReference type="InterPro" id="IPR054564">
    <property type="entry name" value="Gp18_domIII_N"/>
</dbReference>
<dbReference type="AlphaFoldDB" id="A0A1H9UJN0"/>
<keyword evidence="6" id="KW-1185">Reference proteome</keyword>
<dbReference type="Pfam" id="PF17482">
    <property type="entry name" value="Phage_sheath_1C"/>
    <property type="match status" value="1"/>
</dbReference>
<dbReference type="InterPro" id="IPR020287">
    <property type="entry name" value="Tail_sheath_C"/>
</dbReference>
<dbReference type="Pfam" id="PF04984">
    <property type="entry name" value="Phage_sheath_1"/>
    <property type="match status" value="1"/>
</dbReference>
<evidence type="ECO:0000313" key="6">
    <source>
        <dbReference type="Proteomes" id="UP000198505"/>
    </source>
</evidence>
<evidence type="ECO:0000259" key="3">
    <source>
        <dbReference type="Pfam" id="PF17482"/>
    </source>
</evidence>
<name>A0A1H9UJN0_9GAMM</name>
<evidence type="ECO:0000313" key="5">
    <source>
        <dbReference type="EMBL" id="SES09233.1"/>
    </source>
</evidence>
<dbReference type="RefSeq" id="WP_092827833.1">
    <property type="nucleotide sequence ID" value="NZ_FOGS01000007.1"/>
</dbReference>
<feature type="domain" description="Tail sheath protein subtilisin-like" evidence="2">
    <location>
        <begin position="111"/>
        <end position="275"/>
    </location>
</feature>
<sequence>MALDQYHHGVRVAEVNDGTRTIRTASTAVIGVVCTALDADEKTFPLNRPALVTNVDTAIGNAGTQGTLKDTLTAISQQAKPIIVAVRVAEGETEEETTANIIGTTNEEGRRTGLQALLTAKQTLGVSPKIIGVPYLDTKEVANAMVSVLEQLRAFGYIYAHGCETVSEVIAYRDEFGARELMPIWPQWEAFDTDDAETRTLSPVAVALGLRAKLDEDVGWHKTLSNVVVNGVTGINKDVFWDLQSPNTDAGLLNAADVTTLIQQGGYRFWGSRTCAGPESLFPFENYTRTAQILADTVAEAHLWAVDKPMHPSLARDIIEGINAKFSELKSLGLIVDGSAWLNETLNTPESLKAGKLRIDYDYTPVPPLEDLGFLQRITDSYLADFAERVAATA</sequence>
<dbReference type="InterPro" id="IPR035089">
    <property type="entry name" value="Phage_sheath_subtilisin"/>
</dbReference>
<feature type="domain" description="Tail sheath protein Gp18-like" evidence="4">
    <location>
        <begin position="29"/>
        <end position="88"/>
    </location>
</feature>
<organism evidence="5 6">
    <name type="scientific">Vreelandella subterranea</name>
    <dbReference type="NCBI Taxonomy" id="416874"/>
    <lineage>
        <taxon>Bacteria</taxon>
        <taxon>Pseudomonadati</taxon>
        <taxon>Pseudomonadota</taxon>
        <taxon>Gammaproteobacteria</taxon>
        <taxon>Oceanospirillales</taxon>
        <taxon>Halomonadaceae</taxon>
        <taxon>Vreelandella</taxon>
    </lineage>
</organism>
<evidence type="ECO:0000259" key="4">
    <source>
        <dbReference type="Pfam" id="PF22671"/>
    </source>
</evidence>